<gene>
    <name evidence="1" type="ORF">PspYZU05_159</name>
</gene>
<evidence type="ECO:0000313" key="1">
    <source>
        <dbReference type="EMBL" id="ASD52111.1"/>
    </source>
</evidence>
<sequence>MKEKKQNQKPKKEDKRDLSGLVPYLVNAKDIPQKFVI</sequence>
<accession>A0A2U7NF60</accession>
<organism evidence="1 2">
    <name type="scientific">Pseudomonas phage PspYZU05</name>
    <dbReference type="NCBI Taxonomy" id="1983556"/>
    <lineage>
        <taxon>Viruses</taxon>
        <taxon>Duplodnaviria</taxon>
        <taxon>Heunggongvirae</taxon>
        <taxon>Uroviricota</taxon>
        <taxon>Caudoviricetes</taxon>
        <taxon>Pantevenvirales</taxon>
        <taxon>Straboviridae</taxon>
        <taxon>Jiangsuvirus</taxon>
        <taxon>Jiangsuvirus pspyzu05</taxon>
    </lineage>
</organism>
<reference evidence="1 2" key="1">
    <citation type="submission" date="2017-04" db="EMBL/GenBank/DDBJ databases">
        <title>Isolation of lytic bacteriophages infecting Pseudomonas strains for biocontrol of fish and shrimp spoilage during chilled storage.</title>
        <authorList>
            <person name="Yang Z."/>
            <person name="Tao X."/>
            <person name="Gao L."/>
            <person name="Rao S."/>
        </authorList>
    </citation>
    <scope>NUCLEOTIDE SEQUENCE [LARGE SCALE GENOMIC DNA]</scope>
</reference>
<dbReference type="EMBL" id="KY971610">
    <property type="protein sequence ID" value="ASD52111.1"/>
    <property type="molecule type" value="Genomic_DNA"/>
</dbReference>
<name>A0A2U7NF60_9CAUD</name>
<dbReference type="Proteomes" id="UP000247773">
    <property type="component" value="Genome"/>
</dbReference>
<evidence type="ECO:0000313" key="2">
    <source>
        <dbReference type="Proteomes" id="UP000247773"/>
    </source>
</evidence>
<protein>
    <submittedName>
        <fullName evidence="1">Uncharacterized protein</fullName>
    </submittedName>
</protein>
<keyword evidence="2" id="KW-1185">Reference proteome</keyword>
<proteinExistence type="predicted"/>